<name>A0ABS8VGD7_DATST</name>
<evidence type="ECO:0000313" key="2">
    <source>
        <dbReference type="EMBL" id="MCD9645769.1"/>
    </source>
</evidence>
<evidence type="ECO:0000313" key="3">
    <source>
        <dbReference type="Proteomes" id="UP000823775"/>
    </source>
</evidence>
<reference evidence="2 3" key="1">
    <citation type="journal article" date="2021" name="BMC Genomics">
        <title>Datura genome reveals duplications of psychoactive alkaloid biosynthetic genes and high mutation rate following tissue culture.</title>
        <authorList>
            <person name="Rajewski A."/>
            <person name="Carter-House D."/>
            <person name="Stajich J."/>
            <person name="Litt A."/>
        </authorList>
    </citation>
    <scope>NUCLEOTIDE SEQUENCE [LARGE SCALE GENOMIC DNA]</scope>
    <source>
        <strain evidence="2">AR-01</strain>
    </source>
</reference>
<feature type="non-terminal residue" evidence="2">
    <location>
        <position position="154"/>
    </location>
</feature>
<accession>A0ABS8VGD7</accession>
<keyword evidence="3" id="KW-1185">Reference proteome</keyword>
<feature type="region of interest" description="Disordered" evidence="1">
    <location>
        <begin position="1"/>
        <end position="40"/>
    </location>
</feature>
<proteinExistence type="predicted"/>
<dbReference type="Proteomes" id="UP000823775">
    <property type="component" value="Unassembled WGS sequence"/>
</dbReference>
<evidence type="ECO:0000256" key="1">
    <source>
        <dbReference type="SAM" id="MobiDB-lite"/>
    </source>
</evidence>
<dbReference type="EMBL" id="JACEIK010004539">
    <property type="protein sequence ID" value="MCD9645769.1"/>
    <property type="molecule type" value="Genomic_DNA"/>
</dbReference>
<organism evidence="2 3">
    <name type="scientific">Datura stramonium</name>
    <name type="common">Jimsonweed</name>
    <name type="synonym">Common thornapple</name>
    <dbReference type="NCBI Taxonomy" id="4076"/>
    <lineage>
        <taxon>Eukaryota</taxon>
        <taxon>Viridiplantae</taxon>
        <taxon>Streptophyta</taxon>
        <taxon>Embryophyta</taxon>
        <taxon>Tracheophyta</taxon>
        <taxon>Spermatophyta</taxon>
        <taxon>Magnoliopsida</taxon>
        <taxon>eudicotyledons</taxon>
        <taxon>Gunneridae</taxon>
        <taxon>Pentapetalae</taxon>
        <taxon>asterids</taxon>
        <taxon>lamiids</taxon>
        <taxon>Solanales</taxon>
        <taxon>Solanaceae</taxon>
        <taxon>Solanoideae</taxon>
        <taxon>Datureae</taxon>
        <taxon>Datura</taxon>
    </lineage>
</organism>
<gene>
    <name evidence="2" type="ORF">HAX54_034955</name>
</gene>
<comment type="caution">
    <text evidence="2">The sequence shown here is derived from an EMBL/GenBank/DDBJ whole genome shotgun (WGS) entry which is preliminary data.</text>
</comment>
<protein>
    <submittedName>
        <fullName evidence="2">Uncharacterized protein</fullName>
    </submittedName>
</protein>
<feature type="compositionally biased region" description="Basic and acidic residues" evidence="1">
    <location>
        <begin position="1"/>
        <end position="11"/>
    </location>
</feature>
<sequence>MAPKYNKEKEVASSSHGNKGSRMGQEAPNEDASMQPQPPRRYGLRWHGTHVMSERLCLVYALMIGMPINVDLFIKDVLIRERVNKGQRYNFGGLLTRFLRGHQIDEEVVDCRPYYDPKEIDVTKTKDLESIYGLVLSISERYAHINNVLSHIYG</sequence>